<dbReference type="AlphaFoldDB" id="M3GTK9"/>
<evidence type="ECO:0000313" key="2">
    <source>
        <dbReference type="Proteomes" id="UP000011770"/>
    </source>
</evidence>
<protein>
    <submittedName>
        <fullName evidence="1">Uncharacterized protein</fullName>
    </submittedName>
</protein>
<dbReference type="EMBL" id="AHOR02000061">
    <property type="protein sequence ID" value="EMF80251.1"/>
    <property type="molecule type" value="Genomic_DNA"/>
</dbReference>
<evidence type="ECO:0000313" key="1">
    <source>
        <dbReference type="EMBL" id="EMF80251.1"/>
    </source>
</evidence>
<gene>
    <name evidence="1" type="ORF">LEP1GSC188_2637</name>
</gene>
<reference evidence="1 2" key="1">
    <citation type="submission" date="2013-01" db="EMBL/GenBank/DDBJ databases">
        <authorList>
            <person name="Harkins D.M."/>
            <person name="Durkin A.S."/>
            <person name="Brinkac L.M."/>
            <person name="Haft D.H."/>
            <person name="Selengut J.D."/>
            <person name="Sanka R."/>
            <person name="DePew J."/>
            <person name="Purushe J."/>
            <person name="Tulsiani S.M."/>
            <person name="Graham G.C."/>
            <person name="Burns M.-A."/>
            <person name="Dohnt M.F."/>
            <person name="Smythe L.D."/>
            <person name="McKay D.B."/>
            <person name="Craig S.B."/>
            <person name="Vinetz J.M."/>
            <person name="Sutton G.G."/>
            <person name="Nierman W.C."/>
            <person name="Fouts D.E."/>
        </authorList>
    </citation>
    <scope>NUCLEOTIDE SEQUENCE [LARGE SCALE GENOMIC DNA]</scope>
    <source>
        <strain evidence="1 2">LT2116</strain>
    </source>
</reference>
<dbReference type="Proteomes" id="UP000011770">
    <property type="component" value="Unassembled WGS sequence"/>
</dbReference>
<accession>M3GTK9</accession>
<sequence>MFGFLSYLISFYKKNTGRIGVGEKSQGDFLTERRKLLWIGKFKSTVIAPILLHPIIFF</sequence>
<proteinExistence type="predicted"/>
<name>M3GTK9_9LEPT</name>
<organism evidence="1 2">
    <name type="scientific">Leptospira weilii serovar Topaz str. LT2116</name>
    <dbReference type="NCBI Taxonomy" id="1088540"/>
    <lineage>
        <taxon>Bacteria</taxon>
        <taxon>Pseudomonadati</taxon>
        <taxon>Spirochaetota</taxon>
        <taxon>Spirochaetia</taxon>
        <taxon>Leptospirales</taxon>
        <taxon>Leptospiraceae</taxon>
        <taxon>Leptospira</taxon>
    </lineage>
</organism>
<comment type="caution">
    <text evidence="1">The sequence shown here is derived from an EMBL/GenBank/DDBJ whole genome shotgun (WGS) entry which is preliminary data.</text>
</comment>